<name>A0A7U4JAC5_9SPHN</name>
<organism evidence="1 2">
    <name type="scientific">Sphingomonas hengshuiensis</name>
    <dbReference type="NCBI Taxonomy" id="1609977"/>
    <lineage>
        <taxon>Bacteria</taxon>
        <taxon>Pseudomonadati</taxon>
        <taxon>Pseudomonadota</taxon>
        <taxon>Alphaproteobacteria</taxon>
        <taxon>Sphingomonadales</taxon>
        <taxon>Sphingomonadaceae</taxon>
        <taxon>Sphingomonas</taxon>
    </lineage>
</organism>
<evidence type="ECO:0000313" key="2">
    <source>
        <dbReference type="Proteomes" id="UP000032300"/>
    </source>
</evidence>
<dbReference type="KEGG" id="sphi:TS85_17205"/>
<keyword evidence="2" id="KW-1185">Reference proteome</keyword>
<dbReference type="Proteomes" id="UP000032300">
    <property type="component" value="Chromosome"/>
</dbReference>
<evidence type="ECO:0000313" key="1">
    <source>
        <dbReference type="EMBL" id="AJP73159.1"/>
    </source>
</evidence>
<reference evidence="1 2" key="1">
    <citation type="journal article" date="2015" name="Int. J. Syst. Evol. Microbiol.">
        <title>Sphingomonas hengshuiensis sp. nov., isolated from lake wetland.</title>
        <authorList>
            <person name="Wei S."/>
            <person name="Wang T."/>
            <person name="Liu H."/>
            <person name="Zhang C."/>
            <person name="Guo J."/>
            <person name="Wang Q."/>
            <person name="Liang K."/>
            <person name="Zhang Z."/>
        </authorList>
    </citation>
    <scope>NUCLEOTIDE SEQUENCE [LARGE SCALE GENOMIC DNA]</scope>
    <source>
        <strain evidence="1 2">WHSC-8</strain>
    </source>
</reference>
<gene>
    <name evidence="1" type="ORF">TS85_17205</name>
</gene>
<dbReference type="EMBL" id="CP010836">
    <property type="protein sequence ID" value="AJP73159.1"/>
    <property type="molecule type" value="Genomic_DNA"/>
</dbReference>
<evidence type="ECO:0008006" key="3">
    <source>
        <dbReference type="Google" id="ProtNLM"/>
    </source>
</evidence>
<accession>A0A7U4JAC5</accession>
<reference evidence="1 2" key="2">
    <citation type="submission" date="2015-02" db="EMBL/GenBank/DDBJ databases">
        <title>The complete genome of Sphingomonas hengshuiensis sp. WHSC-8 isolated from soil of Hengshui Lake.</title>
        <authorList>
            <person name="Wei S."/>
            <person name="Guo J."/>
            <person name="Su C."/>
            <person name="Wu R."/>
            <person name="Zhang Z."/>
            <person name="Liang K."/>
            <person name="Li H."/>
            <person name="Wang T."/>
            <person name="Liu H."/>
            <person name="Zhang C."/>
            <person name="Li Z."/>
            <person name="Wang Q."/>
            <person name="Meng J."/>
        </authorList>
    </citation>
    <scope>NUCLEOTIDE SEQUENCE [LARGE SCALE GENOMIC DNA]</scope>
    <source>
        <strain evidence="1 2">WHSC-8</strain>
    </source>
</reference>
<proteinExistence type="predicted"/>
<protein>
    <recommendedName>
        <fullName evidence="3">DUF3486 domain-containing protein</fullName>
    </recommendedName>
</protein>
<dbReference type="InterPro" id="IPR021874">
    <property type="entry name" value="Phage_Mu_Gp27"/>
</dbReference>
<sequence length="190" mass="20940">MARHQPSAIDRLGPQIVEWVGRRRSAGRTIDEILTELNALPELVEQQLEISRSSLGRHVKGLAEIGERMRRSREITESLARMGNRADNKMLRGTIEVLNTIVLETALALEEDEDGQVRPVALNPAQVKALSEATRALASAEKTDADREARIRAEAKAEATAEARKKLEAAGRSGELDPEALARAKRIMGY</sequence>
<dbReference type="RefSeq" id="WP_044333856.1">
    <property type="nucleotide sequence ID" value="NZ_CP010836.1"/>
</dbReference>
<dbReference type="OrthoDB" id="7595879at2"/>
<dbReference type="AlphaFoldDB" id="A0A7U4JAC5"/>
<dbReference type="Pfam" id="PF11985">
    <property type="entry name" value="Phage_Mu_Gp27"/>
    <property type="match status" value="1"/>
</dbReference>